<proteinExistence type="predicted"/>
<dbReference type="InterPro" id="IPR008615">
    <property type="entry name" value="FNIP"/>
</dbReference>
<dbReference type="Pfam" id="PF05725">
    <property type="entry name" value="FNIP"/>
    <property type="match status" value="3"/>
</dbReference>
<gene>
    <name evidence="2" type="ORF">CYY_009211</name>
</gene>
<evidence type="ECO:0008006" key="4">
    <source>
        <dbReference type="Google" id="ProtNLM"/>
    </source>
</evidence>
<accession>A0A8J4UPN5</accession>
<comment type="caution">
    <text evidence="2">The sequence shown here is derived from an EMBL/GenBank/DDBJ whole genome shotgun (WGS) entry which is preliminary data.</text>
</comment>
<name>A0A8J4UPN5_9MYCE</name>
<dbReference type="EMBL" id="AJWJ01000656">
    <property type="protein sequence ID" value="KAF2069466.1"/>
    <property type="molecule type" value="Genomic_DNA"/>
</dbReference>
<protein>
    <recommendedName>
        <fullName evidence="4">FNIP repeat-containing protein</fullName>
    </recommendedName>
</protein>
<dbReference type="InterPro" id="IPR051251">
    <property type="entry name" value="STK_FNIP-Repeat"/>
</dbReference>
<reference evidence="2" key="1">
    <citation type="submission" date="2020-01" db="EMBL/GenBank/DDBJ databases">
        <title>Development of genomics and gene disruption for Polysphondylium violaceum indicates a role for the polyketide synthase stlB in stalk morphogenesis.</title>
        <authorList>
            <person name="Narita B."/>
            <person name="Kawabe Y."/>
            <person name="Kin K."/>
            <person name="Saito T."/>
            <person name="Gibbs R."/>
            <person name="Kuspa A."/>
            <person name="Muzny D."/>
            <person name="Queller D."/>
            <person name="Richards S."/>
            <person name="Strassman J."/>
            <person name="Sucgang R."/>
            <person name="Worley K."/>
            <person name="Schaap P."/>
        </authorList>
    </citation>
    <scope>NUCLEOTIDE SEQUENCE</scope>
    <source>
        <strain evidence="2">QSvi11</strain>
    </source>
</reference>
<dbReference type="OrthoDB" id="10394449at2759"/>
<dbReference type="PANTHER" id="PTHR32134">
    <property type="entry name" value="FNIP REPEAT-CONTAINING PROTEIN"/>
    <property type="match status" value="1"/>
</dbReference>
<sequence>MIDTVFYSVWRNCFLRGIIRNKVCQHLLINVSTITELHNNHQYLSLFSEKDKIDNSIYIRLNISDRDEFNQYINSPYKSLANDLKFNDSYTKEGEKSNYIGLDCDQIHKGVARLSCWIDETTSGTSSSLPQSLTELKVYSRHRFSNSFLDSVLSNLPASLRKLELPSDYSITTQVELSHTLVELDYNTTGSNIKKLIVPSNKIFTNCRVTVESIDQLQWIHSHPFVGILRMDQLPIETITCGVIPENILSLDITHHGDVEDGAFPNSIVKLAYRSNSPINKITLPQSLTYLQLDSLSQPLEKGWLPSTLETLQIFNYDLPLLKGVLPDGLKQLILTTFNQQLDTGVIPNSLEDLTLASFNNELKPFVLPEGLLVLDLSEFTGSFVANSLPSSLNSLELGEFEGSFEYAPPMNNLSVLIVNQVNSSAIRVISNTCNLRISCRSIEKGLNLQDTAIQHLQLLLFTSNRLSLSPNLVPKDIQTLRLYRIDIKSSGLIPVSCKKLETDNIDLDLNLIPKSTKHTFNNH</sequence>
<organism evidence="2 3">
    <name type="scientific">Polysphondylium violaceum</name>
    <dbReference type="NCBI Taxonomy" id="133409"/>
    <lineage>
        <taxon>Eukaryota</taxon>
        <taxon>Amoebozoa</taxon>
        <taxon>Evosea</taxon>
        <taxon>Eumycetozoa</taxon>
        <taxon>Dictyostelia</taxon>
        <taxon>Dictyosteliales</taxon>
        <taxon>Dictyosteliaceae</taxon>
        <taxon>Polysphondylium</taxon>
    </lineage>
</organism>
<keyword evidence="3" id="KW-1185">Reference proteome</keyword>
<evidence type="ECO:0000313" key="3">
    <source>
        <dbReference type="Proteomes" id="UP000695562"/>
    </source>
</evidence>
<dbReference type="Proteomes" id="UP000695562">
    <property type="component" value="Unassembled WGS sequence"/>
</dbReference>
<dbReference type="PANTHER" id="PTHR32134:SF169">
    <property type="entry name" value="FNIP REPEAT-CONTAINING PROTEIN-RELATED"/>
    <property type="match status" value="1"/>
</dbReference>
<evidence type="ECO:0000313" key="2">
    <source>
        <dbReference type="EMBL" id="KAF2069466.1"/>
    </source>
</evidence>
<evidence type="ECO:0000256" key="1">
    <source>
        <dbReference type="ARBA" id="ARBA00022737"/>
    </source>
</evidence>
<keyword evidence="1" id="KW-0677">Repeat</keyword>
<dbReference type="AlphaFoldDB" id="A0A8J4UPN5"/>